<dbReference type="InterPro" id="IPR003593">
    <property type="entry name" value="AAA+_ATPase"/>
</dbReference>
<feature type="binding site" evidence="14">
    <location>
        <position position="586"/>
    </location>
    <ligand>
        <name>Zn(2+)</name>
        <dbReference type="ChEBI" id="CHEBI:29105"/>
        <note>catalytic</note>
    </ligand>
</feature>
<evidence type="ECO:0000256" key="13">
    <source>
        <dbReference type="ARBA" id="ARBA00061570"/>
    </source>
</evidence>
<keyword evidence="5 14" id="KW-0479">Metal-binding</keyword>
<dbReference type="GO" id="GO:0004222">
    <property type="term" value="F:metalloendopeptidase activity"/>
    <property type="evidence" value="ECO:0007669"/>
    <property type="project" value="InterPro"/>
</dbReference>
<gene>
    <name evidence="17" type="primary">hflB</name>
    <name evidence="14" type="synonym">ftsH</name>
    <name evidence="17" type="ORF">H3C67_04530</name>
</gene>
<keyword evidence="9 14" id="KW-0067">ATP-binding</keyword>
<dbReference type="GO" id="GO:0016887">
    <property type="term" value="F:ATP hydrolysis activity"/>
    <property type="evidence" value="ECO:0007669"/>
    <property type="project" value="UniProtKB-UniRule"/>
</dbReference>
<sequence>MPRAKAPRRGLLGLNFNTLLIFSLVLLGISFVFNSLAPQPGSEVSVSNFVQGIKANRYYEIQIRDDGRAIAKTKLLLGTPISEAEDQAAEEFFAQLKSTTQESVTKLSLDELFQQIKPLSITEVIRAITNPSSITRYSAIYLGTEEIIAQGASDTNDAVIEGFGEAEFMALLEREKINLSDLNVPTYFLREAAGYRANSDFVALQNQEAFDSIWAINNYALGVLKPEFVKQEFINWRVANTTSFSEFLKGEDVNLDAENVRYTAAVITKIPWGDIILLVMLLGLGGLVFFMFRGVQGSGNSLMKFGQSKARMIFGRKPDISFKDVAGVDEAKEELREVVLFLKDPKRFLKLGARIPKGLLMVGAPGTGKTMLARAIAGEAGVPFFHTSGSEFEEMLVGAGASRVRDLFEKAKKAAPSIIFIDEIDAVARKRGTTVQSSTTEQTLNQILVEMDGFEKNTNLIVIAATNRPDVLDPAILRPGRFDRRVVLDLPDLEGRKQIIAIHAANKPINPDVDMDRLARRTVGFSGADIENLLNEAAIIVAKDNREIINFEDLEEAANKVQVGPAKKRKRSEDELKKTAYHEAGHALVMKLTPEHDPVHRVTIVSRGMALGYTMPLPEADEVSMSKTKMLSKITSLVAGYAAESLIYGDVTSGASNDIEKATSIARRMVKSFGMSKKLGLVKYGEENELQYLGYGYGEQRDYSEETARFIDEEVREIINKCYEKAETLLKNNRKVLDKLVEVLLEKEVIDSEEFNSLFESEKKKKA</sequence>
<comment type="cofactor">
    <cofactor evidence="14">
        <name>Zn(2+)</name>
        <dbReference type="ChEBI" id="CHEBI:29105"/>
    </cofactor>
    <text evidence="14">Binds 1 zinc ion per subunit.</text>
</comment>
<dbReference type="Pfam" id="PF01434">
    <property type="entry name" value="Peptidase_M41"/>
    <property type="match status" value="1"/>
</dbReference>
<dbReference type="Gene3D" id="3.40.50.300">
    <property type="entry name" value="P-loop containing nucleotide triphosphate hydrolases"/>
    <property type="match status" value="1"/>
</dbReference>
<evidence type="ECO:0000256" key="14">
    <source>
        <dbReference type="HAMAP-Rule" id="MF_01458"/>
    </source>
</evidence>
<dbReference type="InterPro" id="IPR000642">
    <property type="entry name" value="Peptidase_M41"/>
</dbReference>
<dbReference type="FunFam" id="3.40.50.300:FF:000001">
    <property type="entry name" value="ATP-dependent zinc metalloprotease FtsH"/>
    <property type="match status" value="1"/>
</dbReference>
<evidence type="ECO:0000313" key="18">
    <source>
        <dbReference type="Proteomes" id="UP000781173"/>
    </source>
</evidence>
<evidence type="ECO:0000256" key="7">
    <source>
        <dbReference type="ARBA" id="ARBA00022801"/>
    </source>
</evidence>
<dbReference type="FunFam" id="1.10.8.60:FF:000001">
    <property type="entry name" value="ATP-dependent zinc metalloprotease FtsH"/>
    <property type="match status" value="1"/>
</dbReference>
<dbReference type="NCBIfam" id="TIGR01241">
    <property type="entry name" value="FtsH_fam"/>
    <property type="match status" value="1"/>
</dbReference>
<dbReference type="GO" id="GO:0004176">
    <property type="term" value="F:ATP-dependent peptidase activity"/>
    <property type="evidence" value="ECO:0007669"/>
    <property type="project" value="InterPro"/>
</dbReference>
<evidence type="ECO:0000256" key="5">
    <source>
        <dbReference type="ARBA" id="ARBA00022723"/>
    </source>
</evidence>
<feature type="domain" description="AAA+ ATPase" evidence="16">
    <location>
        <begin position="355"/>
        <end position="492"/>
    </location>
</feature>
<dbReference type="InterPro" id="IPR003960">
    <property type="entry name" value="ATPase_AAA_CS"/>
</dbReference>
<keyword evidence="7 14" id="KW-0378">Hydrolase</keyword>
<feature type="transmembrane region" description="Helical" evidence="14">
    <location>
        <begin position="275"/>
        <end position="295"/>
    </location>
</feature>
<keyword evidence="8 14" id="KW-0862">Zinc</keyword>
<comment type="caution">
    <text evidence="17">The sequence shown here is derived from an EMBL/GenBank/DDBJ whole genome shotgun (WGS) entry which is preliminary data.</text>
</comment>
<dbReference type="GO" id="GO:0005886">
    <property type="term" value="C:plasma membrane"/>
    <property type="evidence" value="ECO:0007669"/>
    <property type="project" value="UniProtKB-SubCell"/>
</dbReference>
<dbReference type="Gene3D" id="1.10.8.60">
    <property type="match status" value="1"/>
</dbReference>
<dbReference type="EMBL" id="JACFOF010000013">
    <property type="protein sequence ID" value="MBW7954026.1"/>
    <property type="molecule type" value="Genomic_DNA"/>
</dbReference>
<feature type="transmembrane region" description="Helical" evidence="14">
    <location>
        <begin position="12"/>
        <end position="33"/>
    </location>
</feature>
<keyword evidence="6 14" id="KW-0547">Nucleotide-binding</keyword>
<feature type="binding site" evidence="14">
    <location>
        <position position="582"/>
    </location>
    <ligand>
        <name>Zn(2+)</name>
        <dbReference type="ChEBI" id="CHEBI:29105"/>
        <note>catalytic</note>
    </ligand>
</feature>
<evidence type="ECO:0000256" key="11">
    <source>
        <dbReference type="ARBA" id="ARBA00023049"/>
    </source>
</evidence>
<comment type="similarity">
    <text evidence="2 14">In the C-terminal section; belongs to the peptidase M41 family.</text>
</comment>
<evidence type="ECO:0000256" key="2">
    <source>
        <dbReference type="ARBA" id="ARBA00010044"/>
    </source>
</evidence>
<dbReference type="GO" id="GO:0006508">
    <property type="term" value="P:proteolysis"/>
    <property type="evidence" value="ECO:0007669"/>
    <property type="project" value="UniProtKB-KW"/>
</dbReference>
<dbReference type="InterPro" id="IPR027417">
    <property type="entry name" value="P-loop_NTPase"/>
</dbReference>
<dbReference type="HAMAP" id="MF_01458">
    <property type="entry name" value="FtsH"/>
    <property type="match status" value="1"/>
</dbReference>
<dbReference type="FunFam" id="1.20.58.760:FF:000001">
    <property type="entry name" value="ATP-dependent zinc metalloprotease FtsH"/>
    <property type="match status" value="1"/>
</dbReference>
<dbReference type="SUPFAM" id="SSF140990">
    <property type="entry name" value="FtsH protease domain-like"/>
    <property type="match status" value="1"/>
</dbReference>
<feature type="binding site" evidence="14">
    <location>
        <position position="658"/>
    </location>
    <ligand>
        <name>Zn(2+)</name>
        <dbReference type="ChEBI" id="CHEBI:29105"/>
        <note>catalytic</note>
    </ligand>
</feature>
<evidence type="ECO:0000256" key="10">
    <source>
        <dbReference type="ARBA" id="ARBA00022989"/>
    </source>
</evidence>
<evidence type="ECO:0000259" key="16">
    <source>
        <dbReference type="SMART" id="SM00382"/>
    </source>
</evidence>
<dbReference type="AlphaFoldDB" id="A0A952AMD1"/>
<feature type="active site" evidence="14">
    <location>
        <position position="583"/>
    </location>
</feature>
<evidence type="ECO:0000256" key="12">
    <source>
        <dbReference type="ARBA" id="ARBA00023136"/>
    </source>
</evidence>
<dbReference type="Gene3D" id="1.20.58.760">
    <property type="entry name" value="Peptidase M41"/>
    <property type="match status" value="1"/>
</dbReference>
<evidence type="ECO:0000256" key="6">
    <source>
        <dbReference type="ARBA" id="ARBA00022741"/>
    </source>
</evidence>
<evidence type="ECO:0000256" key="4">
    <source>
        <dbReference type="ARBA" id="ARBA00022692"/>
    </source>
</evidence>
<evidence type="ECO:0000256" key="9">
    <source>
        <dbReference type="ARBA" id="ARBA00022840"/>
    </source>
</evidence>
<dbReference type="EC" id="3.4.24.-" evidence="14"/>
<evidence type="ECO:0000256" key="15">
    <source>
        <dbReference type="RuleBase" id="RU003651"/>
    </source>
</evidence>
<keyword evidence="3 14" id="KW-0645">Protease</keyword>
<keyword evidence="14" id="KW-1003">Cell membrane</keyword>
<evidence type="ECO:0000256" key="1">
    <source>
        <dbReference type="ARBA" id="ARBA00004370"/>
    </source>
</evidence>
<dbReference type="PANTHER" id="PTHR23076:SF113">
    <property type="entry name" value="ATP-DEPENDENT ZINC METALLOPROTEASE FTSH 1, CHLOROPLASTIC-RELATED"/>
    <property type="match status" value="1"/>
</dbReference>
<dbReference type="InterPro" id="IPR037219">
    <property type="entry name" value="Peptidase_M41-like"/>
</dbReference>
<dbReference type="Pfam" id="PF17862">
    <property type="entry name" value="AAA_lid_3"/>
    <property type="match status" value="1"/>
</dbReference>
<dbReference type="CDD" id="cd19501">
    <property type="entry name" value="RecA-like_FtsH"/>
    <property type="match status" value="1"/>
</dbReference>
<dbReference type="GO" id="GO:0005524">
    <property type="term" value="F:ATP binding"/>
    <property type="evidence" value="ECO:0007669"/>
    <property type="project" value="UniProtKB-UniRule"/>
</dbReference>
<dbReference type="GO" id="GO:0030163">
    <property type="term" value="P:protein catabolic process"/>
    <property type="evidence" value="ECO:0007669"/>
    <property type="project" value="UniProtKB-UniRule"/>
</dbReference>
<dbReference type="InterPro" id="IPR041569">
    <property type="entry name" value="AAA_lid_3"/>
</dbReference>
<comment type="similarity">
    <text evidence="13 14">In the central section; belongs to the AAA ATPase family.</text>
</comment>
<keyword evidence="10 14" id="KW-1133">Transmembrane helix</keyword>
<comment type="subunit">
    <text evidence="14">Homohexamer.</text>
</comment>
<accession>A0A952AMD1</accession>
<comment type="subcellular location">
    <subcellularLocation>
        <location evidence="14">Cell membrane</location>
        <topology evidence="14">Multi-pass membrane protein</topology>
        <orientation evidence="14">Cytoplasmic side</orientation>
    </subcellularLocation>
    <subcellularLocation>
        <location evidence="1">Membrane</location>
    </subcellularLocation>
</comment>
<dbReference type="SMART" id="SM00382">
    <property type="entry name" value="AAA"/>
    <property type="match status" value="1"/>
</dbReference>
<comment type="function">
    <text evidence="14">Acts as a processive, ATP-dependent zinc metallopeptidase for both cytoplasmic and membrane proteins. Plays a role in the quality control of integral membrane proteins.</text>
</comment>
<dbReference type="InterPro" id="IPR005936">
    <property type="entry name" value="FtsH"/>
</dbReference>
<keyword evidence="12 14" id="KW-0472">Membrane</keyword>
<proteinExistence type="inferred from homology"/>
<dbReference type="GO" id="GO:0008270">
    <property type="term" value="F:zinc ion binding"/>
    <property type="evidence" value="ECO:0007669"/>
    <property type="project" value="UniProtKB-UniRule"/>
</dbReference>
<evidence type="ECO:0000256" key="8">
    <source>
        <dbReference type="ARBA" id="ARBA00022833"/>
    </source>
</evidence>
<organism evidence="17 18">
    <name type="scientific">Candidatus Dojkabacteria bacterium</name>
    <dbReference type="NCBI Taxonomy" id="2099670"/>
    <lineage>
        <taxon>Bacteria</taxon>
        <taxon>Candidatus Dojkabacteria</taxon>
    </lineage>
</organism>
<protein>
    <recommendedName>
        <fullName evidence="14">ATP-dependent zinc metalloprotease FtsH</fullName>
        <ecNumber evidence="14">3.4.24.-</ecNumber>
    </recommendedName>
</protein>
<feature type="binding site" evidence="14">
    <location>
        <begin position="363"/>
        <end position="370"/>
    </location>
    <ligand>
        <name>ATP</name>
        <dbReference type="ChEBI" id="CHEBI:30616"/>
    </ligand>
</feature>
<dbReference type="InterPro" id="IPR003959">
    <property type="entry name" value="ATPase_AAA_core"/>
</dbReference>
<evidence type="ECO:0000313" key="17">
    <source>
        <dbReference type="EMBL" id="MBW7954026.1"/>
    </source>
</evidence>
<dbReference type="Proteomes" id="UP000781173">
    <property type="component" value="Unassembled WGS sequence"/>
</dbReference>
<evidence type="ECO:0000256" key="3">
    <source>
        <dbReference type="ARBA" id="ARBA00022670"/>
    </source>
</evidence>
<reference evidence="17" key="1">
    <citation type="journal article" date="2022" name="ISME J.">
        <title>A general approach to explore prokaryotic protein glycosylation reveals the unique surface layer modulation of an anammox bacterium.</title>
        <authorList>
            <person name="Pabst M."/>
            <person name="Grouzdev D.S."/>
            <person name="Lawson C.E."/>
            <person name="Kleikamp H.B.C."/>
            <person name="de Ram C."/>
            <person name="Louwen R."/>
            <person name="Lin Y.M."/>
            <person name="Lucker S."/>
            <person name="van Loosdrecht M.C.M."/>
            <person name="Laureni M."/>
        </authorList>
    </citation>
    <scope>NUCLEOTIDE SEQUENCE</scope>
    <source>
        <strain evidence="17">BROCD043</strain>
    </source>
</reference>
<dbReference type="PANTHER" id="PTHR23076">
    <property type="entry name" value="METALLOPROTEASE M41 FTSH"/>
    <property type="match status" value="1"/>
</dbReference>
<keyword evidence="11 14" id="KW-0482">Metalloprotease</keyword>
<dbReference type="Pfam" id="PF00004">
    <property type="entry name" value="AAA"/>
    <property type="match status" value="1"/>
</dbReference>
<keyword evidence="4 14" id="KW-0812">Transmembrane</keyword>
<dbReference type="SUPFAM" id="SSF52540">
    <property type="entry name" value="P-loop containing nucleoside triphosphate hydrolases"/>
    <property type="match status" value="1"/>
</dbReference>
<name>A0A952AMD1_9BACT</name>
<dbReference type="PROSITE" id="PS00674">
    <property type="entry name" value="AAA"/>
    <property type="match status" value="1"/>
</dbReference>
<comment type="similarity">
    <text evidence="15">Belongs to the AAA ATPase family.</text>
</comment>